<dbReference type="InterPro" id="IPR000182">
    <property type="entry name" value="GNAT_dom"/>
</dbReference>
<keyword evidence="2" id="KW-0012">Acyltransferase</keyword>
<dbReference type="CDD" id="cd04301">
    <property type="entry name" value="NAT_SF"/>
    <property type="match status" value="1"/>
</dbReference>
<comment type="caution">
    <text evidence="2">The sequence shown here is derived from an EMBL/GenBank/DDBJ whole genome shotgun (WGS) entry which is preliminary data.</text>
</comment>
<reference evidence="2 3" key="1">
    <citation type="submission" date="2021-11" db="EMBL/GenBank/DDBJ databases">
        <authorList>
            <person name="Liang Q."/>
            <person name="Mou H."/>
            <person name="Liu Z."/>
        </authorList>
    </citation>
    <scope>NUCLEOTIDE SEQUENCE [LARGE SCALE GENOMIC DNA]</scope>
    <source>
        <strain evidence="2 3">CHU3</strain>
    </source>
</reference>
<accession>A0ABT2YCG1</accession>
<protein>
    <submittedName>
        <fullName evidence="2">GNAT family N-acetyltransferase</fullName>
        <ecNumber evidence="2">2.3.1.-</ecNumber>
    </submittedName>
</protein>
<dbReference type="PROSITE" id="PS51186">
    <property type="entry name" value="GNAT"/>
    <property type="match status" value="1"/>
</dbReference>
<keyword evidence="3" id="KW-1185">Reference proteome</keyword>
<dbReference type="GO" id="GO:0016746">
    <property type="term" value="F:acyltransferase activity"/>
    <property type="evidence" value="ECO:0007669"/>
    <property type="project" value="UniProtKB-KW"/>
</dbReference>
<dbReference type="Pfam" id="PF00583">
    <property type="entry name" value="Acetyltransf_1"/>
    <property type="match status" value="1"/>
</dbReference>
<dbReference type="InterPro" id="IPR016181">
    <property type="entry name" value="Acyl_CoA_acyltransferase"/>
</dbReference>
<dbReference type="Proteomes" id="UP001209701">
    <property type="component" value="Unassembled WGS sequence"/>
</dbReference>
<dbReference type="EC" id="2.3.1.-" evidence="2"/>
<dbReference type="RefSeq" id="WP_263570347.1">
    <property type="nucleotide sequence ID" value="NZ_JAJIRN010000003.1"/>
</dbReference>
<organism evidence="2 3">
    <name type="scientific">Roseateles oligotrophus</name>
    <dbReference type="NCBI Taxonomy" id="1769250"/>
    <lineage>
        <taxon>Bacteria</taxon>
        <taxon>Pseudomonadati</taxon>
        <taxon>Pseudomonadota</taxon>
        <taxon>Betaproteobacteria</taxon>
        <taxon>Burkholderiales</taxon>
        <taxon>Sphaerotilaceae</taxon>
        <taxon>Roseateles</taxon>
    </lineage>
</organism>
<feature type="domain" description="N-acetyltransferase" evidence="1">
    <location>
        <begin position="10"/>
        <end position="167"/>
    </location>
</feature>
<proteinExistence type="predicted"/>
<keyword evidence="2" id="KW-0808">Transferase</keyword>
<evidence type="ECO:0000313" key="3">
    <source>
        <dbReference type="Proteomes" id="UP001209701"/>
    </source>
</evidence>
<dbReference type="EMBL" id="JAJIRN010000003">
    <property type="protein sequence ID" value="MCV2367719.1"/>
    <property type="molecule type" value="Genomic_DNA"/>
</dbReference>
<gene>
    <name evidence="2" type="ORF">LNV07_06380</name>
</gene>
<dbReference type="Gene3D" id="3.40.630.30">
    <property type="match status" value="1"/>
</dbReference>
<sequence>MQSTKSTVPISLHEATAEDLPRIENLMQFYNYDLSEFWPVEFSATGLYALRPKEAYWAKPSVRPYIAKIDGELAGFAVVDDEVQDPQSQFNLGYFFLGRRYRGSGAAQEMLRLLFERHPGRWEVYFFVDNLPAARFWPKAIAQQTGDQEVLVTDTDSDGLPCRLYRFSSL</sequence>
<name>A0ABT2YCG1_9BURK</name>
<dbReference type="SUPFAM" id="SSF55729">
    <property type="entry name" value="Acyl-CoA N-acyltransferases (Nat)"/>
    <property type="match status" value="1"/>
</dbReference>
<evidence type="ECO:0000313" key="2">
    <source>
        <dbReference type="EMBL" id="MCV2367719.1"/>
    </source>
</evidence>
<evidence type="ECO:0000259" key="1">
    <source>
        <dbReference type="PROSITE" id="PS51186"/>
    </source>
</evidence>